<evidence type="ECO:0000259" key="13">
    <source>
        <dbReference type="PROSITE" id="PS51178"/>
    </source>
</evidence>
<dbReference type="InterPro" id="IPR000719">
    <property type="entry name" value="Prot_kinase_dom"/>
</dbReference>
<evidence type="ECO:0000256" key="7">
    <source>
        <dbReference type="ARBA" id="ARBA00047899"/>
    </source>
</evidence>
<dbReference type="SMART" id="SM00740">
    <property type="entry name" value="PASTA"/>
    <property type="match status" value="3"/>
</dbReference>
<dbReference type="RefSeq" id="WP_317049040.1">
    <property type="nucleotide sequence ID" value="NZ_CAMRXC010000235.1"/>
</dbReference>
<dbReference type="PROSITE" id="PS00108">
    <property type="entry name" value="PROTEIN_KINASE_ST"/>
    <property type="match status" value="1"/>
</dbReference>
<dbReference type="PROSITE" id="PS51178">
    <property type="entry name" value="PASTA"/>
    <property type="match status" value="3"/>
</dbReference>
<feature type="domain" description="PASTA" evidence="13">
    <location>
        <begin position="441"/>
        <end position="508"/>
    </location>
</feature>
<dbReference type="EMBL" id="CAMTCP010000055">
    <property type="protein sequence ID" value="CAI3544807.1"/>
    <property type="molecule type" value="Genomic_DNA"/>
</dbReference>
<dbReference type="CDD" id="cd14014">
    <property type="entry name" value="STKc_PknB_like"/>
    <property type="match status" value="1"/>
</dbReference>
<dbReference type="GO" id="GO:0005524">
    <property type="term" value="F:ATP binding"/>
    <property type="evidence" value="ECO:0007669"/>
    <property type="project" value="UniProtKB-UniRule"/>
</dbReference>
<comment type="catalytic activity">
    <reaction evidence="8">
        <text>L-seryl-[protein] + ATP = O-phospho-L-seryl-[protein] + ADP + H(+)</text>
        <dbReference type="Rhea" id="RHEA:17989"/>
        <dbReference type="Rhea" id="RHEA-COMP:9863"/>
        <dbReference type="Rhea" id="RHEA-COMP:11604"/>
        <dbReference type="ChEBI" id="CHEBI:15378"/>
        <dbReference type="ChEBI" id="CHEBI:29999"/>
        <dbReference type="ChEBI" id="CHEBI:30616"/>
        <dbReference type="ChEBI" id="CHEBI:83421"/>
        <dbReference type="ChEBI" id="CHEBI:456216"/>
        <dbReference type="EC" id="2.7.11.1"/>
    </reaction>
</comment>
<evidence type="ECO:0000313" key="15">
    <source>
        <dbReference type="Proteomes" id="UP001189143"/>
    </source>
</evidence>
<dbReference type="InterPro" id="IPR017441">
    <property type="entry name" value="Protein_kinase_ATP_BS"/>
</dbReference>
<accession>A0AAD1YCN0</accession>
<dbReference type="InterPro" id="IPR005543">
    <property type="entry name" value="PASTA_dom"/>
</dbReference>
<keyword evidence="11" id="KW-0812">Transmembrane</keyword>
<keyword evidence="11" id="KW-1133">Transmembrane helix</keyword>
<keyword evidence="5 14" id="KW-0418">Kinase</keyword>
<keyword evidence="2 14" id="KW-0723">Serine/threonine-protein kinase</keyword>
<dbReference type="EC" id="2.7.11.1" evidence="1"/>
<dbReference type="Pfam" id="PF00069">
    <property type="entry name" value="Pkinase"/>
    <property type="match status" value="1"/>
</dbReference>
<evidence type="ECO:0000256" key="3">
    <source>
        <dbReference type="ARBA" id="ARBA00022679"/>
    </source>
</evidence>
<dbReference type="InterPro" id="IPR011009">
    <property type="entry name" value="Kinase-like_dom_sf"/>
</dbReference>
<dbReference type="Gene3D" id="3.30.10.20">
    <property type="match status" value="3"/>
</dbReference>
<evidence type="ECO:0000256" key="5">
    <source>
        <dbReference type="ARBA" id="ARBA00022777"/>
    </source>
</evidence>
<reference evidence="14" key="1">
    <citation type="submission" date="2022-10" db="EMBL/GenBank/DDBJ databases">
        <authorList>
            <person name="Aires J."/>
            <person name="Mesa V."/>
        </authorList>
    </citation>
    <scope>NUCLEOTIDE SEQUENCE</scope>
    <source>
        <strain evidence="14">Clostridium neonatale JD116</strain>
    </source>
</reference>
<feature type="region of interest" description="Disordered" evidence="10">
    <location>
        <begin position="580"/>
        <end position="661"/>
    </location>
</feature>
<feature type="binding site" evidence="9">
    <location>
        <position position="39"/>
    </location>
    <ligand>
        <name>ATP</name>
        <dbReference type="ChEBI" id="CHEBI:30616"/>
    </ligand>
</feature>
<sequence>MNGTVLGGRYELLEKIGEGGMSEVFKARCNKLNRFVAVKILKKEFCNNEEIVKKFKDEATAIATLSDNNIVNILDVGTQEDLHYIVMEYVKGKTLKDVIKQVGKMNYETAISVAIQIAKALDCAHRNNIIHRDVKPQNILVTEDGVMKVTDFGIAKSTTSATITNTTTIMGSAHYLSPEQAKGSFIDCRTDLYSLGIVLYEMVTGKLPFEADSAVTIALKHIQEDPVSPKSLNSRIPDSLNTLILKAIEKDPNKRYQTAKEFINDLQKIKDNPNAVIDEVVDDSSQHTIVMSAVTEQISKQKINNSNQYNNDDDDDYDDDDEDYDDYDNDEERIVSRKRNKRILKIALSIGGVILLFGLIAFAVNMFSGSSSLSSKEVEVPNLEGKNVDEAKSELEAINLVLVEAETESSDEPEGTILRTNPKAGTTVKEKSEVRVVVSRGQEDLKMPDLREDDLNTAETKLKSLNLKISSKTEQYSSSVAKGQIISQDPAPDTVISEEQVITVVVSLGPEIKFVTVPSVVGRLESDAISTLAGANLKYVVEQVTTKNAIEDGIVLSQSVSGSRVEEGTTITIKVGKYNKQNGNVEDNNNNNSNGNTGETTPGDNNNNNNSNTNSPGDDQNNSGNTGNGGNDVNNGDSSSTPGGNTPEGPWDDPSLNQSGQ</sequence>
<feature type="domain" description="PASTA" evidence="13">
    <location>
        <begin position="374"/>
        <end position="440"/>
    </location>
</feature>
<feature type="compositionally biased region" description="Low complexity" evidence="10">
    <location>
        <begin position="580"/>
        <end position="640"/>
    </location>
</feature>
<dbReference type="Gene3D" id="1.10.510.10">
    <property type="entry name" value="Transferase(Phosphotransferase) domain 1"/>
    <property type="match status" value="1"/>
</dbReference>
<dbReference type="FunFam" id="1.10.510.10:FF:000021">
    <property type="entry name" value="Serine/threonine protein kinase"/>
    <property type="match status" value="1"/>
</dbReference>
<dbReference type="PANTHER" id="PTHR43289:SF34">
    <property type="entry name" value="SERINE_THREONINE-PROTEIN KINASE YBDM-RELATED"/>
    <property type="match status" value="1"/>
</dbReference>
<keyword evidence="3 14" id="KW-0808">Transferase</keyword>
<evidence type="ECO:0000256" key="1">
    <source>
        <dbReference type="ARBA" id="ARBA00012513"/>
    </source>
</evidence>
<keyword evidence="11" id="KW-0472">Membrane</keyword>
<dbReference type="GO" id="GO:0004674">
    <property type="term" value="F:protein serine/threonine kinase activity"/>
    <property type="evidence" value="ECO:0007669"/>
    <property type="project" value="UniProtKB-KW"/>
</dbReference>
<evidence type="ECO:0000256" key="9">
    <source>
        <dbReference type="PROSITE-ProRule" id="PRU10141"/>
    </source>
</evidence>
<feature type="domain" description="Protein kinase" evidence="12">
    <location>
        <begin position="10"/>
        <end position="267"/>
    </location>
</feature>
<protein>
    <recommendedName>
        <fullName evidence="1">non-specific serine/threonine protein kinase</fullName>
        <ecNumber evidence="1">2.7.11.1</ecNumber>
    </recommendedName>
</protein>
<dbReference type="PROSITE" id="PS00107">
    <property type="entry name" value="PROTEIN_KINASE_ATP"/>
    <property type="match status" value="1"/>
</dbReference>
<dbReference type="Proteomes" id="UP001189143">
    <property type="component" value="Unassembled WGS sequence"/>
</dbReference>
<dbReference type="Pfam" id="PF03793">
    <property type="entry name" value="PASTA"/>
    <property type="match status" value="3"/>
</dbReference>
<feature type="domain" description="PASTA" evidence="13">
    <location>
        <begin position="509"/>
        <end position="577"/>
    </location>
</feature>
<evidence type="ECO:0000256" key="10">
    <source>
        <dbReference type="SAM" id="MobiDB-lite"/>
    </source>
</evidence>
<name>A0AAD1YCN0_9CLOT</name>
<dbReference type="SUPFAM" id="SSF56112">
    <property type="entry name" value="Protein kinase-like (PK-like)"/>
    <property type="match status" value="1"/>
</dbReference>
<evidence type="ECO:0000256" key="2">
    <source>
        <dbReference type="ARBA" id="ARBA00022527"/>
    </source>
</evidence>
<gene>
    <name evidence="14" type="primary">prkC</name>
    <name evidence="14" type="ORF">CNEO2_140075</name>
</gene>
<evidence type="ECO:0000256" key="4">
    <source>
        <dbReference type="ARBA" id="ARBA00022741"/>
    </source>
</evidence>
<dbReference type="AlphaFoldDB" id="A0AAD1YCN0"/>
<dbReference type="Gene3D" id="3.30.200.20">
    <property type="entry name" value="Phosphorylase Kinase, domain 1"/>
    <property type="match status" value="1"/>
</dbReference>
<evidence type="ECO:0000256" key="8">
    <source>
        <dbReference type="ARBA" id="ARBA00048679"/>
    </source>
</evidence>
<evidence type="ECO:0000256" key="6">
    <source>
        <dbReference type="ARBA" id="ARBA00022840"/>
    </source>
</evidence>
<keyword evidence="4 9" id="KW-0547">Nucleotide-binding</keyword>
<keyword evidence="6 9" id="KW-0067">ATP-binding</keyword>
<dbReference type="PANTHER" id="PTHR43289">
    <property type="entry name" value="MITOGEN-ACTIVATED PROTEIN KINASE KINASE KINASE 20-RELATED"/>
    <property type="match status" value="1"/>
</dbReference>
<feature type="compositionally biased region" description="Acidic residues" evidence="10">
    <location>
        <begin position="311"/>
        <end position="329"/>
    </location>
</feature>
<organism evidence="14 15">
    <name type="scientific">Clostridium neonatale</name>
    <dbReference type="NCBI Taxonomy" id="137838"/>
    <lineage>
        <taxon>Bacteria</taxon>
        <taxon>Bacillati</taxon>
        <taxon>Bacillota</taxon>
        <taxon>Clostridia</taxon>
        <taxon>Eubacteriales</taxon>
        <taxon>Clostridiaceae</taxon>
        <taxon>Clostridium</taxon>
    </lineage>
</organism>
<feature type="region of interest" description="Disordered" evidence="10">
    <location>
        <begin position="301"/>
        <end position="329"/>
    </location>
</feature>
<dbReference type="PROSITE" id="PS50011">
    <property type="entry name" value="PROTEIN_KINASE_DOM"/>
    <property type="match status" value="1"/>
</dbReference>
<evidence type="ECO:0000256" key="11">
    <source>
        <dbReference type="SAM" id="Phobius"/>
    </source>
</evidence>
<dbReference type="NCBIfam" id="NF033483">
    <property type="entry name" value="PknB_PASTA_kin"/>
    <property type="match status" value="1"/>
</dbReference>
<evidence type="ECO:0000259" key="12">
    <source>
        <dbReference type="PROSITE" id="PS50011"/>
    </source>
</evidence>
<comment type="caution">
    <text evidence="14">The sequence shown here is derived from an EMBL/GenBank/DDBJ whole genome shotgun (WGS) entry which is preliminary data.</text>
</comment>
<comment type="catalytic activity">
    <reaction evidence="7">
        <text>L-threonyl-[protein] + ATP = O-phospho-L-threonyl-[protein] + ADP + H(+)</text>
        <dbReference type="Rhea" id="RHEA:46608"/>
        <dbReference type="Rhea" id="RHEA-COMP:11060"/>
        <dbReference type="Rhea" id="RHEA-COMP:11605"/>
        <dbReference type="ChEBI" id="CHEBI:15378"/>
        <dbReference type="ChEBI" id="CHEBI:30013"/>
        <dbReference type="ChEBI" id="CHEBI:30616"/>
        <dbReference type="ChEBI" id="CHEBI:61977"/>
        <dbReference type="ChEBI" id="CHEBI:456216"/>
        <dbReference type="EC" id="2.7.11.1"/>
    </reaction>
</comment>
<evidence type="ECO:0000313" key="14">
    <source>
        <dbReference type="EMBL" id="CAI3544807.1"/>
    </source>
</evidence>
<proteinExistence type="predicted"/>
<dbReference type="InterPro" id="IPR008271">
    <property type="entry name" value="Ser/Thr_kinase_AS"/>
</dbReference>
<feature type="transmembrane region" description="Helical" evidence="11">
    <location>
        <begin position="343"/>
        <end position="367"/>
    </location>
</feature>
<dbReference type="SMART" id="SM00220">
    <property type="entry name" value="S_TKc"/>
    <property type="match status" value="1"/>
</dbReference>
<dbReference type="CDD" id="cd06577">
    <property type="entry name" value="PASTA_pknB"/>
    <property type="match status" value="3"/>
</dbReference>